<comment type="catalytic activity">
    <reaction evidence="4">
        <text>N(6)-[(R)-lipoyl]-L-lysyl-[protein] + 2-oxoglutarate + H(+) = N(6)-[(R)-S(8)-succinyldihydrolipoyl]-L-lysyl-[protein] + CO2</text>
        <dbReference type="Rhea" id="RHEA:12188"/>
        <dbReference type="Rhea" id="RHEA-COMP:10474"/>
        <dbReference type="Rhea" id="RHEA-COMP:20092"/>
        <dbReference type="ChEBI" id="CHEBI:15378"/>
        <dbReference type="ChEBI" id="CHEBI:16526"/>
        <dbReference type="ChEBI" id="CHEBI:16810"/>
        <dbReference type="ChEBI" id="CHEBI:83099"/>
        <dbReference type="ChEBI" id="CHEBI:83120"/>
        <dbReference type="EC" id="1.2.4.2"/>
    </reaction>
</comment>
<dbReference type="InterPro" id="IPR009014">
    <property type="entry name" value="Transketo_C/PFOR_II"/>
</dbReference>
<proteinExistence type="predicted"/>
<evidence type="ECO:0000256" key="3">
    <source>
        <dbReference type="ARBA" id="ARBA00023052"/>
    </source>
</evidence>
<comment type="cofactor">
    <cofactor evidence="1">
        <name>thiamine diphosphate</name>
        <dbReference type="ChEBI" id="CHEBI:58937"/>
    </cofactor>
</comment>
<dbReference type="SUPFAM" id="SSF52922">
    <property type="entry name" value="TK C-terminal domain-like"/>
    <property type="match status" value="1"/>
</dbReference>
<dbReference type="EMBL" id="CP139957">
    <property type="protein sequence ID" value="WPX09482.1"/>
    <property type="molecule type" value="Genomic_DNA"/>
</dbReference>
<name>A0ABZ0U320_9FIRM</name>
<keyword evidence="7" id="KW-1185">Reference proteome</keyword>
<dbReference type="InterPro" id="IPR005475">
    <property type="entry name" value="Transketolase-like_Pyr-bd"/>
</dbReference>
<dbReference type="Gene3D" id="3.40.50.970">
    <property type="match status" value="2"/>
</dbReference>
<sequence>MQLGAALFKKINKKNGIVVVNIGDGSMACGPVWEAMCLATMDQYKKLWDEELRGGLPIIFNFMDNQYAMGGQTRGETMGYDMLARVGAGVNPEQMHAERVDGYNPLAVIDAMKRKKYLLEQKQGPVLLDIVTYRLTGHSPSDSSSYRTKEEIEAWAAQDPIVTYKDELIKAGVVTEEKIEEIQSYVKELITKICALAVDENVSPRINLVKDPDGIARYMFSNQKIEKMEDRTPEVLIPKEENPRVKQIKNKIRVGIVDGKPVPKAKVFNLRDAIFEALLDKFYTDPTLISYGEDLRDWGGAFAVYRGLTESLPYHRLFNTCISEGAIVGSAVGYGMCGGRVVVEIMYCDFIGRAGDEIFNQLAKWQAMSAGTLKMPVVVRVSVGSKYGAQHSQDWSSIVSHIPGLKVVFPATPFDAKGLMNSALSSTDPVIFFESQRLYDIGELFHKEGVPEGYYEVPIGEPDIKKEGNDITILTVGATLYRALDAAKILEEKYDVSAEIIDARSLVPFNYEKVIESVKKTGRIVLASDACARGSVLKDMAATIADLAFDYLDAPPVVVGSKNWIVPAYEFENYFFPQADWIIDAIHERIMPLKGHVPKNNFTTNEILRTNRLGI</sequence>
<dbReference type="InterPro" id="IPR033248">
    <property type="entry name" value="Transketolase_C"/>
</dbReference>
<dbReference type="SMART" id="SM00861">
    <property type="entry name" value="Transket_pyr"/>
    <property type="match status" value="1"/>
</dbReference>
<dbReference type="Proteomes" id="UP001322744">
    <property type="component" value="Chromosome"/>
</dbReference>
<accession>A0ABZ0U320</accession>
<feature type="domain" description="Transketolase-like pyrimidine-binding" evidence="5">
    <location>
        <begin position="268"/>
        <end position="441"/>
    </location>
</feature>
<evidence type="ECO:0000256" key="1">
    <source>
        <dbReference type="ARBA" id="ARBA00001964"/>
    </source>
</evidence>
<evidence type="ECO:0000256" key="2">
    <source>
        <dbReference type="ARBA" id="ARBA00023002"/>
    </source>
</evidence>
<dbReference type="InterPro" id="IPR029061">
    <property type="entry name" value="THDP-binding"/>
</dbReference>
<evidence type="ECO:0000313" key="7">
    <source>
        <dbReference type="Proteomes" id="UP001322744"/>
    </source>
</evidence>
<evidence type="ECO:0000256" key="4">
    <source>
        <dbReference type="ARBA" id="ARBA00051911"/>
    </source>
</evidence>
<dbReference type="Gene3D" id="3.40.50.920">
    <property type="match status" value="1"/>
</dbReference>
<protein>
    <submittedName>
        <fullName evidence="6">Thiamine pyrophosphate-dependent enzyme</fullName>
    </submittedName>
</protein>
<gene>
    <name evidence="6" type="ORF">SOJ16_000693</name>
</gene>
<organism evidence="6 7">
    <name type="scientific">Anaerocellum danielii</name>
    <dbReference type="NCBI Taxonomy" id="1387557"/>
    <lineage>
        <taxon>Bacteria</taxon>
        <taxon>Bacillati</taxon>
        <taxon>Bacillota</taxon>
        <taxon>Bacillota incertae sedis</taxon>
        <taxon>Caldicellulosiruptorales</taxon>
        <taxon>Caldicellulosiruptoraceae</taxon>
        <taxon>Anaerocellum</taxon>
    </lineage>
</organism>
<keyword evidence="2" id="KW-0560">Oxidoreductase</keyword>
<evidence type="ECO:0000259" key="5">
    <source>
        <dbReference type="SMART" id="SM00861"/>
    </source>
</evidence>
<reference evidence="6 7" key="1">
    <citation type="submission" date="2023-12" db="EMBL/GenBank/DDBJ databases">
        <authorList>
            <person name="Manesh M.J.H."/>
            <person name="Bing R.G."/>
            <person name="Willard D.J."/>
            <person name="Kelly R.M."/>
        </authorList>
    </citation>
    <scope>NUCLEOTIDE SEQUENCE [LARGE SCALE GENOMIC DNA]</scope>
    <source>
        <strain evidence="6 7">DSM 8977</strain>
    </source>
</reference>
<dbReference type="PANTHER" id="PTHR43257:SF2">
    <property type="entry name" value="PYRUVATE DEHYDROGENASE E1 COMPONENT SUBUNIT BETA"/>
    <property type="match status" value="1"/>
</dbReference>
<dbReference type="SUPFAM" id="SSF52518">
    <property type="entry name" value="Thiamin diphosphate-binding fold (THDP-binding)"/>
    <property type="match status" value="2"/>
</dbReference>
<dbReference type="Pfam" id="PF02779">
    <property type="entry name" value="Transket_pyr"/>
    <property type="match status" value="1"/>
</dbReference>
<dbReference type="PANTHER" id="PTHR43257">
    <property type="entry name" value="PYRUVATE DEHYDROGENASE E1 COMPONENT BETA SUBUNIT"/>
    <property type="match status" value="1"/>
</dbReference>
<evidence type="ECO:0000313" key="6">
    <source>
        <dbReference type="EMBL" id="WPX09482.1"/>
    </source>
</evidence>
<dbReference type="Pfam" id="PF00676">
    <property type="entry name" value="E1_dh"/>
    <property type="match status" value="1"/>
</dbReference>
<dbReference type="Pfam" id="PF02780">
    <property type="entry name" value="Transketolase_C"/>
    <property type="match status" value="1"/>
</dbReference>
<dbReference type="InterPro" id="IPR001017">
    <property type="entry name" value="DH_E1"/>
</dbReference>
<keyword evidence="3" id="KW-0786">Thiamine pyrophosphate</keyword>